<evidence type="ECO:0000256" key="1">
    <source>
        <dbReference type="SAM" id="Phobius"/>
    </source>
</evidence>
<name>A0ABR1VBQ0_9PEZI</name>
<proteinExistence type="predicted"/>
<gene>
    <name evidence="2" type="ORF">PG996_006782</name>
</gene>
<reference evidence="2 3" key="1">
    <citation type="submission" date="2023-01" db="EMBL/GenBank/DDBJ databases">
        <title>Analysis of 21 Apiospora genomes using comparative genomics revels a genus with tremendous synthesis potential of carbohydrate active enzymes and secondary metabolites.</title>
        <authorList>
            <person name="Sorensen T."/>
        </authorList>
    </citation>
    <scope>NUCLEOTIDE SEQUENCE [LARGE SCALE GENOMIC DNA]</scope>
    <source>
        <strain evidence="2 3">CBS 83171</strain>
    </source>
</reference>
<evidence type="ECO:0000313" key="3">
    <source>
        <dbReference type="Proteomes" id="UP001446871"/>
    </source>
</evidence>
<keyword evidence="1" id="KW-1133">Transmembrane helix</keyword>
<sequence>MDGLEAQLCKFITSYKLFIRNKVGPKLDAFMHRAAPYETVLLQSILRLPADSTFRAFPSAELHASMSLPEKSCIHGVLLQVVRFLALDLLCLAWEFFFSGPESDPQRLKDHILPRANTVPGLLGNMAAILLFNWAFLAKVNSVIRTLDDRAEETRVLAISGRRMTTPYRNMGRYLSEALQLFLYLRCLVLVSAAYAVVGDRAARNHLGGHLGERRRSEVYWLYELFRNVF</sequence>
<protein>
    <submittedName>
        <fullName evidence="2">Uncharacterized protein</fullName>
    </submittedName>
</protein>
<accession>A0ABR1VBQ0</accession>
<dbReference type="Proteomes" id="UP001446871">
    <property type="component" value="Unassembled WGS sequence"/>
</dbReference>
<evidence type="ECO:0000313" key="2">
    <source>
        <dbReference type="EMBL" id="KAK8067670.1"/>
    </source>
</evidence>
<keyword evidence="1" id="KW-0812">Transmembrane</keyword>
<keyword evidence="1" id="KW-0472">Membrane</keyword>
<organism evidence="2 3">
    <name type="scientific">Apiospora saccharicola</name>
    <dbReference type="NCBI Taxonomy" id="335842"/>
    <lineage>
        <taxon>Eukaryota</taxon>
        <taxon>Fungi</taxon>
        <taxon>Dikarya</taxon>
        <taxon>Ascomycota</taxon>
        <taxon>Pezizomycotina</taxon>
        <taxon>Sordariomycetes</taxon>
        <taxon>Xylariomycetidae</taxon>
        <taxon>Amphisphaeriales</taxon>
        <taxon>Apiosporaceae</taxon>
        <taxon>Apiospora</taxon>
    </lineage>
</organism>
<feature type="transmembrane region" description="Helical" evidence="1">
    <location>
        <begin position="178"/>
        <end position="198"/>
    </location>
</feature>
<feature type="transmembrane region" description="Helical" evidence="1">
    <location>
        <begin position="119"/>
        <end position="137"/>
    </location>
</feature>
<comment type="caution">
    <text evidence="2">The sequence shown here is derived from an EMBL/GenBank/DDBJ whole genome shotgun (WGS) entry which is preliminary data.</text>
</comment>
<keyword evidence="3" id="KW-1185">Reference proteome</keyword>
<dbReference type="EMBL" id="JAQQWM010000004">
    <property type="protein sequence ID" value="KAK8067670.1"/>
    <property type="molecule type" value="Genomic_DNA"/>
</dbReference>